<proteinExistence type="predicted"/>
<protein>
    <submittedName>
        <fullName evidence="1">Uncharacterized protein</fullName>
    </submittedName>
</protein>
<sequence length="315" mass="35530">MPEMEPDDDIPKYYRQLSAWHFFPNHEIPVITSALLSRQVYPASSSVFPQNLLWTDFRATLVPLPLTGLIPSEMQTKLFLGSVVTEAFNGYAEGSAPVAYVPNLCDFETREWYMRYPNGKVAQGAISKWFTFPAGSFRASQGLDDKPLIATAIQLADTGKVAVHLTWFAQANKCIGRAITEGNSLYRYGVVNTLACGILPQKELLFMLRPEGTAQEAHIFPCSVGVKRQGSRIGLELPEPDQLYWSLDPLGKTRLTQEESDSLGLPRLQFGFFMIANFWHEYQYRALRTFWEARGLNPYNNDVAQFLDSALVEVE</sequence>
<keyword evidence="2" id="KW-1185">Reference proteome</keyword>
<gene>
    <name evidence="1" type="ORF">B0H16DRAFT_423307</name>
</gene>
<organism evidence="1 2">
    <name type="scientific">Mycena metata</name>
    <dbReference type="NCBI Taxonomy" id="1033252"/>
    <lineage>
        <taxon>Eukaryota</taxon>
        <taxon>Fungi</taxon>
        <taxon>Dikarya</taxon>
        <taxon>Basidiomycota</taxon>
        <taxon>Agaricomycotina</taxon>
        <taxon>Agaricomycetes</taxon>
        <taxon>Agaricomycetidae</taxon>
        <taxon>Agaricales</taxon>
        <taxon>Marasmiineae</taxon>
        <taxon>Mycenaceae</taxon>
        <taxon>Mycena</taxon>
    </lineage>
</organism>
<name>A0AAD7HDU3_9AGAR</name>
<evidence type="ECO:0000313" key="1">
    <source>
        <dbReference type="EMBL" id="KAJ7718440.1"/>
    </source>
</evidence>
<evidence type="ECO:0000313" key="2">
    <source>
        <dbReference type="Proteomes" id="UP001215598"/>
    </source>
</evidence>
<dbReference type="EMBL" id="JARKIB010000265">
    <property type="protein sequence ID" value="KAJ7718440.1"/>
    <property type="molecule type" value="Genomic_DNA"/>
</dbReference>
<dbReference type="Proteomes" id="UP001215598">
    <property type="component" value="Unassembled WGS sequence"/>
</dbReference>
<accession>A0AAD7HDU3</accession>
<dbReference type="AlphaFoldDB" id="A0AAD7HDU3"/>
<reference evidence="1" key="1">
    <citation type="submission" date="2023-03" db="EMBL/GenBank/DDBJ databases">
        <title>Massive genome expansion in bonnet fungi (Mycena s.s.) driven by repeated elements and novel gene families across ecological guilds.</title>
        <authorList>
            <consortium name="Lawrence Berkeley National Laboratory"/>
            <person name="Harder C.B."/>
            <person name="Miyauchi S."/>
            <person name="Viragh M."/>
            <person name="Kuo A."/>
            <person name="Thoen E."/>
            <person name="Andreopoulos B."/>
            <person name="Lu D."/>
            <person name="Skrede I."/>
            <person name="Drula E."/>
            <person name="Henrissat B."/>
            <person name="Morin E."/>
            <person name="Kohler A."/>
            <person name="Barry K."/>
            <person name="LaButti K."/>
            <person name="Morin E."/>
            <person name="Salamov A."/>
            <person name="Lipzen A."/>
            <person name="Mereny Z."/>
            <person name="Hegedus B."/>
            <person name="Baldrian P."/>
            <person name="Stursova M."/>
            <person name="Weitz H."/>
            <person name="Taylor A."/>
            <person name="Grigoriev I.V."/>
            <person name="Nagy L.G."/>
            <person name="Martin F."/>
            <person name="Kauserud H."/>
        </authorList>
    </citation>
    <scope>NUCLEOTIDE SEQUENCE</scope>
    <source>
        <strain evidence="1">CBHHK182m</strain>
    </source>
</reference>
<comment type="caution">
    <text evidence="1">The sequence shown here is derived from an EMBL/GenBank/DDBJ whole genome shotgun (WGS) entry which is preliminary data.</text>
</comment>